<dbReference type="EMBL" id="CAWUHB010000016">
    <property type="protein sequence ID" value="CAK7218693.1"/>
    <property type="molecule type" value="Genomic_DNA"/>
</dbReference>
<evidence type="ECO:0000313" key="2">
    <source>
        <dbReference type="Proteomes" id="UP001642405"/>
    </source>
</evidence>
<gene>
    <name evidence="1" type="primary">SEC31_1</name>
    <name evidence="1" type="ORF">SCUCBS95973_003566</name>
</gene>
<evidence type="ECO:0000313" key="1">
    <source>
        <dbReference type="EMBL" id="CAK7218693.1"/>
    </source>
</evidence>
<name>A0ABP0BGL3_9PEZI</name>
<organism evidence="1 2">
    <name type="scientific">Sporothrix curviconia</name>
    <dbReference type="NCBI Taxonomy" id="1260050"/>
    <lineage>
        <taxon>Eukaryota</taxon>
        <taxon>Fungi</taxon>
        <taxon>Dikarya</taxon>
        <taxon>Ascomycota</taxon>
        <taxon>Pezizomycotina</taxon>
        <taxon>Sordariomycetes</taxon>
        <taxon>Sordariomycetidae</taxon>
        <taxon>Ophiostomatales</taxon>
        <taxon>Ophiostomataceae</taxon>
        <taxon>Sporothrix</taxon>
    </lineage>
</organism>
<accession>A0ABP0BGL3</accession>
<proteinExistence type="predicted"/>
<protein>
    <submittedName>
        <fullName evidence="1">Protein transport protein S31</fullName>
    </submittedName>
</protein>
<comment type="caution">
    <text evidence="1">The sequence shown here is derived from an EMBL/GenBank/DDBJ whole genome shotgun (WGS) entry which is preliminary data.</text>
</comment>
<sequence>MAMLAVGIDAALVSVINFGDNPSKLQMSVYLNLEEEIKEWSTLLDVTYTKNMTSTPQAGYTEMVFGDGTKFVAYSAEGVGHTVPVHPQEDLKWFGIA</sequence>
<dbReference type="Proteomes" id="UP001642405">
    <property type="component" value="Unassembled WGS sequence"/>
</dbReference>
<keyword evidence="2" id="KW-1185">Reference proteome</keyword>
<reference evidence="1 2" key="1">
    <citation type="submission" date="2024-01" db="EMBL/GenBank/DDBJ databases">
        <authorList>
            <person name="Allen C."/>
            <person name="Tagirdzhanova G."/>
        </authorList>
    </citation>
    <scope>NUCLEOTIDE SEQUENCE [LARGE SCALE GENOMIC DNA]</scope>
</reference>